<dbReference type="VEuPathDB" id="TrichDB:TRFO_11171"/>
<organism evidence="1 2">
    <name type="scientific">Tritrichomonas foetus</name>
    <dbReference type="NCBI Taxonomy" id="1144522"/>
    <lineage>
        <taxon>Eukaryota</taxon>
        <taxon>Metamonada</taxon>
        <taxon>Parabasalia</taxon>
        <taxon>Tritrichomonadida</taxon>
        <taxon>Tritrichomonadidae</taxon>
        <taxon>Tritrichomonas</taxon>
    </lineage>
</organism>
<dbReference type="AlphaFoldDB" id="A0A1J4J4Q3"/>
<reference evidence="1" key="1">
    <citation type="submission" date="2016-10" db="EMBL/GenBank/DDBJ databases">
        <authorList>
            <person name="Benchimol M."/>
            <person name="Almeida L.G."/>
            <person name="Vasconcelos A.T."/>
            <person name="Perreira-Neves A."/>
            <person name="Rosa I.A."/>
            <person name="Tasca T."/>
            <person name="Bogo M.R."/>
            <person name="de Souza W."/>
        </authorList>
    </citation>
    <scope>NUCLEOTIDE SEQUENCE [LARGE SCALE GENOMIC DNA]</scope>
    <source>
        <strain evidence="1">K</strain>
    </source>
</reference>
<dbReference type="EMBL" id="MLAK01001326">
    <property type="protein sequence ID" value="OHS94318.1"/>
    <property type="molecule type" value="Genomic_DNA"/>
</dbReference>
<dbReference type="RefSeq" id="XP_068347455.1">
    <property type="nucleotide sequence ID" value="XM_068495876.1"/>
</dbReference>
<dbReference type="GeneID" id="94830580"/>
<dbReference type="OrthoDB" id="10568593at2759"/>
<gene>
    <name evidence="1" type="ORF">TRFO_11171</name>
</gene>
<protein>
    <submittedName>
        <fullName evidence="1">Uncharacterized protein</fullName>
    </submittedName>
</protein>
<accession>A0A1J4J4Q3</accession>
<evidence type="ECO:0000313" key="2">
    <source>
        <dbReference type="Proteomes" id="UP000179807"/>
    </source>
</evidence>
<dbReference type="Proteomes" id="UP000179807">
    <property type="component" value="Unassembled WGS sequence"/>
</dbReference>
<comment type="caution">
    <text evidence="1">The sequence shown here is derived from an EMBL/GenBank/DDBJ whole genome shotgun (WGS) entry which is preliminary data.</text>
</comment>
<evidence type="ECO:0000313" key="1">
    <source>
        <dbReference type="EMBL" id="OHS94318.1"/>
    </source>
</evidence>
<sequence>MHDNQTCTMVRNLIIDAIKDNGRPITAHEYEQWLEINKTQLWSEVVKKCHDYTRVIVTSGGNSQIAKYYCSQTLPSIDRRSVFFGIKNHEYDNKLWIKITERKRKQIKNPHLPKKSCNDDSSFSYSHTSDYLSIDSENTNLSDNTSPIAIENAIQKGNFIIPTIPSIVSVQNSTDNWQSLSEKVSFTEHFWSDLITALSDVHEYVFKGFSLQDILNMVINQYESLQNSNVTLEVINILTNHFIQMKQITPKSNYSTS</sequence>
<keyword evidence="2" id="KW-1185">Reference proteome</keyword>
<name>A0A1J4J4Q3_9EUKA</name>
<proteinExistence type="predicted"/>